<proteinExistence type="predicted"/>
<organism evidence="3 4">
    <name type="scientific">Clostridium felsineum</name>
    <dbReference type="NCBI Taxonomy" id="36839"/>
    <lineage>
        <taxon>Bacteria</taxon>
        <taxon>Bacillati</taxon>
        <taxon>Bacillota</taxon>
        <taxon>Clostridia</taxon>
        <taxon>Eubacteriales</taxon>
        <taxon>Clostridiaceae</taxon>
        <taxon>Clostridium</taxon>
    </lineage>
</organism>
<dbReference type="GO" id="GO:0005975">
    <property type="term" value="P:carbohydrate metabolic process"/>
    <property type="evidence" value="ECO:0007669"/>
    <property type="project" value="InterPro"/>
</dbReference>
<protein>
    <submittedName>
        <fullName evidence="3">Uncharacterized protein</fullName>
    </submittedName>
</protein>
<gene>
    <name evidence="3" type="ORF">CROST_029450</name>
</gene>
<keyword evidence="4" id="KW-1185">Reference proteome</keyword>
<dbReference type="GO" id="GO:0005576">
    <property type="term" value="C:extracellular region"/>
    <property type="evidence" value="ECO:0007669"/>
    <property type="project" value="UniProtKB-SubCell"/>
</dbReference>
<dbReference type="GO" id="GO:0016810">
    <property type="term" value="F:hydrolase activity, acting on carbon-nitrogen (but not peptide) bonds"/>
    <property type="evidence" value="ECO:0007669"/>
    <property type="project" value="InterPro"/>
</dbReference>
<comment type="subcellular location">
    <subcellularLocation>
        <location evidence="1">Secreted</location>
    </subcellularLocation>
</comment>
<evidence type="ECO:0000313" key="3">
    <source>
        <dbReference type="EMBL" id="URZ12228.1"/>
    </source>
</evidence>
<dbReference type="Pfam" id="PF01522">
    <property type="entry name" value="Polysacc_deac_1"/>
    <property type="match status" value="1"/>
</dbReference>
<dbReference type="AlphaFoldDB" id="A0A1S8M8T7"/>
<dbReference type="Gene3D" id="3.20.20.370">
    <property type="entry name" value="Glycoside hydrolase/deacetylase"/>
    <property type="match status" value="1"/>
</dbReference>
<dbReference type="PANTHER" id="PTHR34216:SF3">
    <property type="entry name" value="POLY-BETA-1,6-N-ACETYL-D-GLUCOSAMINE N-DEACETYLASE"/>
    <property type="match status" value="1"/>
</dbReference>
<dbReference type="RefSeq" id="WP_242950849.1">
    <property type="nucleotide sequence ID" value="NZ_CP096983.1"/>
</dbReference>
<evidence type="ECO:0000256" key="1">
    <source>
        <dbReference type="ARBA" id="ARBA00004613"/>
    </source>
</evidence>
<dbReference type="InterPro" id="IPR002509">
    <property type="entry name" value="NODB_dom"/>
</dbReference>
<dbReference type="KEGG" id="crw:CROST_029450"/>
<dbReference type="InterPro" id="IPR011330">
    <property type="entry name" value="Glyco_hydro/deAcase_b/a-brl"/>
</dbReference>
<keyword evidence="2" id="KW-0732">Signal</keyword>
<dbReference type="EMBL" id="CP096983">
    <property type="protein sequence ID" value="URZ12228.1"/>
    <property type="molecule type" value="Genomic_DNA"/>
</dbReference>
<name>A0A1S8M8T7_9CLOT</name>
<accession>A0A1S8M8T7</accession>
<dbReference type="PROSITE" id="PS51677">
    <property type="entry name" value="NODB"/>
    <property type="match status" value="1"/>
</dbReference>
<dbReference type="SUPFAM" id="SSF88713">
    <property type="entry name" value="Glycoside hydrolase/deacetylase"/>
    <property type="match status" value="1"/>
</dbReference>
<evidence type="ECO:0000256" key="2">
    <source>
        <dbReference type="ARBA" id="ARBA00022729"/>
    </source>
</evidence>
<dbReference type="CDD" id="cd10918">
    <property type="entry name" value="CE4_NodB_like_5s_6s"/>
    <property type="match status" value="1"/>
</dbReference>
<evidence type="ECO:0000313" key="4">
    <source>
        <dbReference type="Proteomes" id="UP000190951"/>
    </source>
</evidence>
<dbReference type="Proteomes" id="UP000190951">
    <property type="component" value="Chromosome"/>
</dbReference>
<sequence length="286" mass="33618">MENKKKYVTISMFIVFVLFILGFSFFSYNEKKANYAKEFSKVKQKNINLKKKEALLREKELKLYDEQSKNLRIPILMYHWIEDGKGDELKVSKEKFKSEMEIVKQSGYTPISFDELYEFMNNKKPFSIKPILITFDDGYEDNYVNAYPVLKELGFKATIFTITDLINTCPYLSDKEIVELSKNNIAVESHAASHSKLSLLSYDNQYSELKRSKERLEGILHKQEYYLAYPFGKYNKDTMEIAKKLGYRLAACTKEGNASLSDGFYELKRIYISNNYNLEQFRKIIN</sequence>
<dbReference type="STRING" id="84029.CROST_26120"/>
<dbReference type="InterPro" id="IPR051398">
    <property type="entry name" value="Polysacch_Deacetylase"/>
</dbReference>
<dbReference type="PANTHER" id="PTHR34216">
    <property type="match status" value="1"/>
</dbReference>
<reference evidence="3 4" key="1">
    <citation type="submission" date="2022-04" db="EMBL/GenBank/DDBJ databases">
        <title>Genome sequence of C. roseum typestrain.</title>
        <authorList>
            <person name="Poehlein A."/>
            <person name="Schoch T."/>
            <person name="Duerre P."/>
            <person name="Daniel R."/>
        </authorList>
    </citation>
    <scope>NUCLEOTIDE SEQUENCE [LARGE SCALE GENOMIC DNA]</scope>
    <source>
        <strain evidence="3 4">DSM 7320</strain>
    </source>
</reference>